<gene>
    <name evidence="2" type="ORF">UFOVP232_63</name>
</gene>
<reference evidence="2" key="1">
    <citation type="submission" date="2020-05" db="EMBL/GenBank/DDBJ databases">
        <authorList>
            <person name="Chiriac C."/>
            <person name="Salcher M."/>
            <person name="Ghai R."/>
            <person name="Kavagutti S V."/>
        </authorList>
    </citation>
    <scope>NUCLEOTIDE SEQUENCE</scope>
</reference>
<name>A0A6J7WQZ0_9CAUD</name>
<accession>A0A6J7WQZ0</accession>
<sequence>MNNMATKKMNPFGKGESKKMEAAEKKMAPTKKAYAKMEAKFEPGMHKAKKK</sequence>
<evidence type="ECO:0000256" key="1">
    <source>
        <dbReference type="SAM" id="MobiDB-lite"/>
    </source>
</evidence>
<protein>
    <submittedName>
        <fullName evidence="2">Uncharacterized protein</fullName>
    </submittedName>
</protein>
<feature type="compositionally biased region" description="Basic and acidic residues" evidence="1">
    <location>
        <begin position="15"/>
        <end position="27"/>
    </location>
</feature>
<proteinExistence type="predicted"/>
<feature type="region of interest" description="Disordered" evidence="1">
    <location>
        <begin position="1"/>
        <end position="31"/>
    </location>
</feature>
<organism evidence="2">
    <name type="scientific">uncultured Caudovirales phage</name>
    <dbReference type="NCBI Taxonomy" id="2100421"/>
    <lineage>
        <taxon>Viruses</taxon>
        <taxon>Duplodnaviria</taxon>
        <taxon>Heunggongvirae</taxon>
        <taxon>Uroviricota</taxon>
        <taxon>Caudoviricetes</taxon>
        <taxon>Peduoviridae</taxon>
        <taxon>Maltschvirus</taxon>
        <taxon>Maltschvirus maltsch</taxon>
    </lineage>
</organism>
<evidence type="ECO:0000313" key="2">
    <source>
        <dbReference type="EMBL" id="CAB5220147.1"/>
    </source>
</evidence>
<dbReference type="EMBL" id="LR798281">
    <property type="protein sequence ID" value="CAB5220147.1"/>
    <property type="molecule type" value="Genomic_DNA"/>
</dbReference>